<organism evidence="2 3">
    <name type="scientific">Engystomops pustulosus</name>
    <name type="common">Tungara frog</name>
    <name type="synonym">Physalaemus pustulosus</name>
    <dbReference type="NCBI Taxonomy" id="76066"/>
    <lineage>
        <taxon>Eukaryota</taxon>
        <taxon>Metazoa</taxon>
        <taxon>Chordata</taxon>
        <taxon>Craniata</taxon>
        <taxon>Vertebrata</taxon>
        <taxon>Euteleostomi</taxon>
        <taxon>Amphibia</taxon>
        <taxon>Batrachia</taxon>
        <taxon>Anura</taxon>
        <taxon>Neobatrachia</taxon>
        <taxon>Hyloidea</taxon>
        <taxon>Leptodactylidae</taxon>
        <taxon>Leiuperinae</taxon>
        <taxon>Engystomops</taxon>
    </lineage>
</organism>
<dbReference type="AlphaFoldDB" id="A0AAV7B4Y8"/>
<gene>
    <name evidence="2" type="ORF">GDO81_013701</name>
</gene>
<dbReference type="EMBL" id="WNYA01000006">
    <property type="protein sequence ID" value="KAG8567584.1"/>
    <property type="molecule type" value="Genomic_DNA"/>
</dbReference>
<proteinExistence type="predicted"/>
<evidence type="ECO:0000256" key="1">
    <source>
        <dbReference type="SAM" id="Phobius"/>
    </source>
</evidence>
<comment type="caution">
    <text evidence="2">The sequence shown here is derived from an EMBL/GenBank/DDBJ whole genome shotgun (WGS) entry which is preliminary data.</text>
</comment>
<keyword evidence="1" id="KW-0472">Membrane</keyword>
<keyword evidence="1" id="KW-0812">Transmembrane</keyword>
<protein>
    <recommendedName>
        <fullName evidence="4">ATP synthase F0 subunit 8</fullName>
    </recommendedName>
</protein>
<keyword evidence="3" id="KW-1185">Reference proteome</keyword>
<keyword evidence="1" id="KW-1133">Transmembrane helix</keyword>
<accession>A0AAV7B4Y8</accession>
<evidence type="ECO:0000313" key="3">
    <source>
        <dbReference type="Proteomes" id="UP000824782"/>
    </source>
</evidence>
<evidence type="ECO:0008006" key="4">
    <source>
        <dbReference type="Google" id="ProtNLM"/>
    </source>
</evidence>
<name>A0AAV7B4Y8_ENGPU</name>
<reference evidence="2" key="1">
    <citation type="thesis" date="2020" institute="ProQuest LLC" country="789 East Eisenhower Parkway, Ann Arbor, MI, USA">
        <title>Comparative Genomics and Chromosome Evolution.</title>
        <authorList>
            <person name="Mudd A.B."/>
        </authorList>
    </citation>
    <scope>NUCLEOTIDE SEQUENCE</scope>
    <source>
        <strain evidence="2">237g6f4</strain>
        <tissue evidence="2">Blood</tissue>
    </source>
</reference>
<feature type="transmembrane region" description="Helical" evidence="1">
    <location>
        <begin position="6"/>
        <end position="31"/>
    </location>
</feature>
<dbReference type="Proteomes" id="UP000824782">
    <property type="component" value="Unassembled WGS sequence"/>
</dbReference>
<evidence type="ECO:0000313" key="2">
    <source>
        <dbReference type="EMBL" id="KAG8567584.1"/>
    </source>
</evidence>
<sequence>MITFPLLIFICFAQSLLPIMFSCFFFSKIFVNLSRREKKND</sequence>